<reference evidence="1 2" key="1">
    <citation type="submission" date="2019-08" db="EMBL/GenBank/DDBJ databases">
        <title>In-depth cultivation of the pig gut microbiome towards novel bacterial diversity and tailored functional studies.</title>
        <authorList>
            <person name="Wylensek D."/>
            <person name="Hitch T.C.A."/>
            <person name="Clavel T."/>
        </authorList>
    </citation>
    <scope>NUCLEOTIDE SEQUENCE [LARGE SCALE GENOMIC DNA]</scope>
    <source>
        <strain evidence="1 2">BSM-383-APC-4H</strain>
    </source>
</reference>
<organism evidence="1 2">
    <name type="scientific">Anaerobutyricum soehngenii</name>
    <dbReference type="NCBI Taxonomy" id="105843"/>
    <lineage>
        <taxon>Bacteria</taxon>
        <taxon>Bacillati</taxon>
        <taxon>Bacillota</taxon>
        <taxon>Clostridia</taxon>
        <taxon>Lachnospirales</taxon>
        <taxon>Lachnospiraceae</taxon>
        <taxon>Anaerobutyricum</taxon>
    </lineage>
</organism>
<gene>
    <name evidence="1" type="ORF">FYJ25_02900</name>
</gene>
<protein>
    <submittedName>
        <fullName evidence="1">Uncharacterized protein</fullName>
    </submittedName>
</protein>
<dbReference type="Proteomes" id="UP000433359">
    <property type="component" value="Unassembled WGS sequence"/>
</dbReference>
<comment type="caution">
    <text evidence="1">The sequence shown here is derived from an EMBL/GenBank/DDBJ whole genome shotgun (WGS) entry which is preliminary data.</text>
</comment>
<evidence type="ECO:0000313" key="2">
    <source>
        <dbReference type="Proteomes" id="UP000433359"/>
    </source>
</evidence>
<proteinExistence type="predicted"/>
<name>A0A6N7YFY6_9FIRM</name>
<accession>A0A6N7YFY6</accession>
<evidence type="ECO:0000313" key="1">
    <source>
        <dbReference type="EMBL" id="MSU81330.1"/>
    </source>
</evidence>
<dbReference type="AlphaFoldDB" id="A0A6N7YFY6"/>
<dbReference type="RefSeq" id="WP_154580494.1">
    <property type="nucleotide sequence ID" value="NZ_VULP01000003.1"/>
</dbReference>
<dbReference type="EMBL" id="VULP01000003">
    <property type="protein sequence ID" value="MSU81330.1"/>
    <property type="molecule type" value="Genomic_DNA"/>
</dbReference>
<sequence>MKELYRIIEEKIKNSGYPGEINGEEFYDEVSREADEKENGTYIFLIKKNETVFYQGCMEIMDNQFDLHYVDIHDGDKVYHVDFDA</sequence>